<evidence type="ECO:0000313" key="8">
    <source>
        <dbReference type="Proteomes" id="UP000623172"/>
    </source>
</evidence>
<evidence type="ECO:0000256" key="3">
    <source>
        <dbReference type="ARBA" id="ARBA00022692"/>
    </source>
</evidence>
<dbReference type="EMBL" id="JACRSR010000001">
    <property type="protein sequence ID" value="MBC8530407.1"/>
    <property type="molecule type" value="Genomic_DNA"/>
</dbReference>
<comment type="similarity">
    <text evidence="2 6">Belongs to the 4-toluene sulfonate uptake permease (TSUP) (TC 2.A.102) family.</text>
</comment>
<dbReference type="Pfam" id="PF01925">
    <property type="entry name" value="TauE"/>
    <property type="match status" value="1"/>
</dbReference>
<proteinExistence type="inferred from homology"/>
<dbReference type="PANTHER" id="PTHR43701">
    <property type="entry name" value="MEMBRANE TRANSPORTER PROTEIN MJ0441-RELATED"/>
    <property type="match status" value="1"/>
</dbReference>
<keyword evidence="5 6" id="KW-0472">Membrane</keyword>
<sequence length="120" mass="12668">MIAGIIGLLSGFISAMGIGGGTVLIPALVVLLDVSQRQAQSANLLAFLPTAAVALFIHIKNKRVVFYPWLVAGGVLGAVGGALLGTVFSEDLLRRLFGGFLLILGIHEFWKAKPQKKKAE</sequence>
<dbReference type="GO" id="GO:0005886">
    <property type="term" value="C:plasma membrane"/>
    <property type="evidence" value="ECO:0007669"/>
    <property type="project" value="UniProtKB-SubCell"/>
</dbReference>
<organism evidence="7 8">
    <name type="scientific">Gehongia tenuis</name>
    <dbReference type="NCBI Taxonomy" id="2763655"/>
    <lineage>
        <taxon>Bacteria</taxon>
        <taxon>Bacillati</taxon>
        <taxon>Bacillota</taxon>
        <taxon>Clostridia</taxon>
        <taxon>Christensenellales</taxon>
        <taxon>Christensenellaceae</taxon>
        <taxon>Gehongia</taxon>
    </lineage>
</organism>
<accession>A0A926D2P3</accession>
<keyword evidence="4 6" id="KW-1133">Transmembrane helix</keyword>
<feature type="transmembrane region" description="Helical" evidence="6">
    <location>
        <begin position="12"/>
        <end position="32"/>
    </location>
</feature>
<comment type="caution">
    <text evidence="7">The sequence shown here is derived from an EMBL/GenBank/DDBJ whole genome shotgun (WGS) entry which is preliminary data.</text>
</comment>
<comment type="subcellular location">
    <subcellularLocation>
        <location evidence="6">Cell membrane</location>
        <topology evidence="6">Multi-pass membrane protein</topology>
    </subcellularLocation>
    <subcellularLocation>
        <location evidence="1">Membrane</location>
        <topology evidence="1">Multi-pass membrane protein</topology>
    </subcellularLocation>
</comment>
<evidence type="ECO:0000313" key="7">
    <source>
        <dbReference type="EMBL" id="MBC8530407.1"/>
    </source>
</evidence>
<name>A0A926D2P3_9FIRM</name>
<feature type="transmembrane region" description="Helical" evidence="6">
    <location>
        <begin position="38"/>
        <end position="57"/>
    </location>
</feature>
<protein>
    <recommendedName>
        <fullName evidence="6">Probable membrane transporter protein</fullName>
    </recommendedName>
</protein>
<dbReference type="PANTHER" id="PTHR43701:SF2">
    <property type="entry name" value="MEMBRANE TRANSPORTER PROTEIN YJNA-RELATED"/>
    <property type="match status" value="1"/>
</dbReference>
<reference evidence="7" key="1">
    <citation type="submission" date="2020-08" db="EMBL/GenBank/DDBJ databases">
        <title>Genome public.</title>
        <authorList>
            <person name="Liu C."/>
            <person name="Sun Q."/>
        </authorList>
    </citation>
    <scope>NUCLEOTIDE SEQUENCE</scope>
    <source>
        <strain evidence="7">NSJ-53</strain>
    </source>
</reference>
<dbReference type="RefSeq" id="WP_249314321.1">
    <property type="nucleotide sequence ID" value="NZ_JACRSR010000001.1"/>
</dbReference>
<dbReference type="AlphaFoldDB" id="A0A926D2P3"/>
<dbReference type="InterPro" id="IPR051598">
    <property type="entry name" value="TSUP/Inactive_protease-like"/>
</dbReference>
<feature type="transmembrane region" description="Helical" evidence="6">
    <location>
        <begin position="64"/>
        <end position="86"/>
    </location>
</feature>
<evidence type="ECO:0000256" key="2">
    <source>
        <dbReference type="ARBA" id="ARBA00009142"/>
    </source>
</evidence>
<feature type="transmembrane region" description="Helical" evidence="6">
    <location>
        <begin position="92"/>
        <end position="110"/>
    </location>
</feature>
<evidence type="ECO:0000256" key="1">
    <source>
        <dbReference type="ARBA" id="ARBA00004141"/>
    </source>
</evidence>
<dbReference type="InterPro" id="IPR002781">
    <property type="entry name" value="TM_pro_TauE-like"/>
</dbReference>
<evidence type="ECO:0000256" key="5">
    <source>
        <dbReference type="ARBA" id="ARBA00023136"/>
    </source>
</evidence>
<keyword evidence="6" id="KW-1003">Cell membrane</keyword>
<evidence type="ECO:0000256" key="4">
    <source>
        <dbReference type="ARBA" id="ARBA00022989"/>
    </source>
</evidence>
<dbReference type="Proteomes" id="UP000623172">
    <property type="component" value="Unassembled WGS sequence"/>
</dbReference>
<gene>
    <name evidence="7" type="ORF">H8696_00920</name>
</gene>
<keyword evidence="3 6" id="KW-0812">Transmembrane</keyword>
<keyword evidence="8" id="KW-1185">Reference proteome</keyword>
<evidence type="ECO:0000256" key="6">
    <source>
        <dbReference type="RuleBase" id="RU363041"/>
    </source>
</evidence>